<feature type="signal peptide" evidence="2">
    <location>
        <begin position="1"/>
        <end position="20"/>
    </location>
</feature>
<keyword evidence="2" id="KW-0732">Signal</keyword>
<dbReference type="GO" id="GO:0009252">
    <property type="term" value="P:peptidoglycan biosynthetic process"/>
    <property type="evidence" value="ECO:0007669"/>
    <property type="project" value="TreeGrafter"/>
</dbReference>
<reference evidence="3 4" key="1">
    <citation type="submission" date="2016-10" db="EMBL/GenBank/DDBJ databases">
        <authorList>
            <person name="de Groot N.N."/>
        </authorList>
    </citation>
    <scope>NUCLEOTIDE SEQUENCE [LARGE SCALE GENOMIC DNA]</scope>
    <source>
        <strain evidence="3 4">DSM 7343</strain>
    </source>
</reference>
<evidence type="ECO:0000256" key="1">
    <source>
        <dbReference type="NCBIfam" id="TIGR02722"/>
    </source>
</evidence>
<evidence type="ECO:0000313" key="4">
    <source>
        <dbReference type="Proteomes" id="UP000199409"/>
    </source>
</evidence>
<gene>
    <name evidence="3" type="ORF">SAMN05660420_01630</name>
</gene>
<evidence type="ECO:0000313" key="3">
    <source>
        <dbReference type="EMBL" id="SEA25825.1"/>
    </source>
</evidence>
<dbReference type="AlphaFoldDB" id="A0A1H3ZQE0"/>
<dbReference type="Gene3D" id="3.40.50.10610">
    <property type="entry name" value="ABC-type transport auxiliary lipoprotein component"/>
    <property type="match status" value="1"/>
</dbReference>
<dbReference type="RefSeq" id="WP_092346570.1">
    <property type="nucleotide sequence ID" value="NZ_FNQN01000004.1"/>
</dbReference>
<dbReference type="Pfam" id="PF13036">
    <property type="entry name" value="LpoB"/>
    <property type="match status" value="1"/>
</dbReference>
<dbReference type="PANTHER" id="PTHR40593:SF1">
    <property type="entry name" value="PENICILLIN-BINDING PROTEIN ACTIVATOR LPOB"/>
    <property type="match status" value="1"/>
</dbReference>
<dbReference type="GO" id="GO:0031241">
    <property type="term" value="C:periplasmic side of cell outer membrane"/>
    <property type="evidence" value="ECO:0007669"/>
    <property type="project" value="TreeGrafter"/>
</dbReference>
<feature type="chain" id="PRO_5011558721" description="Penicillin-binding protein activator LpoB" evidence="2">
    <location>
        <begin position="21"/>
        <end position="204"/>
    </location>
</feature>
<dbReference type="STRING" id="37625.SAMN05660420_01630"/>
<dbReference type="OrthoDB" id="9803653at2"/>
<dbReference type="NCBIfam" id="TIGR02722">
    <property type="entry name" value="lp"/>
    <property type="match status" value="1"/>
</dbReference>
<sequence length="204" mass="23150">MNRVSLLLKMLLVGLLVFVAAGCSVTTREVGSDEQVIYDEGYHFSDKKAIVDNMVTSLLTKYPLVRATDRPVLIVYGIANRTSEHISTSAMTDDMRQALLSSGRVRFINKIQRDNIQKESSYQYGGNVAAETRIQRARQVGAQYMLTGTLRSIEKKQPRQFRLKKKTLMYYSLNMELTDIETGLIEWADSAEVIREASKPFIGW</sequence>
<protein>
    <recommendedName>
        <fullName evidence="1">Penicillin-binding protein activator LpoB</fullName>
    </recommendedName>
</protein>
<proteinExistence type="predicted"/>
<dbReference type="PROSITE" id="PS51257">
    <property type="entry name" value="PROKAR_LIPOPROTEIN"/>
    <property type="match status" value="1"/>
</dbReference>
<dbReference type="InterPro" id="IPR014094">
    <property type="entry name" value="LpoB"/>
</dbReference>
<evidence type="ECO:0000256" key="2">
    <source>
        <dbReference type="SAM" id="SignalP"/>
    </source>
</evidence>
<dbReference type="Proteomes" id="UP000199409">
    <property type="component" value="Unassembled WGS sequence"/>
</dbReference>
<organism evidence="3 4">
    <name type="scientific">Desulfuromusa kysingii</name>
    <dbReference type="NCBI Taxonomy" id="37625"/>
    <lineage>
        <taxon>Bacteria</taxon>
        <taxon>Pseudomonadati</taxon>
        <taxon>Thermodesulfobacteriota</taxon>
        <taxon>Desulfuromonadia</taxon>
        <taxon>Desulfuromonadales</taxon>
        <taxon>Geopsychrobacteraceae</taxon>
        <taxon>Desulfuromusa</taxon>
    </lineage>
</organism>
<dbReference type="GO" id="GO:0030234">
    <property type="term" value="F:enzyme regulator activity"/>
    <property type="evidence" value="ECO:0007669"/>
    <property type="project" value="TreeGrafter"/>
</dbReference>
<accession>A0A1H3ZQE0</accession>
<name>A0A1H3ZQE0_9BACT</name>
<dbReference type="EMBL" id="FNQN01000004">
    <property type="protein sequence ID" value="SEA25825.1"/>
    <property type="molecule type" value="Genomic_DNA"/>
</dbReference>
<keyword evidence="4" id="KW-1185">Reference proteome</keyword>
<dbReference type="PANTHER" id="PTHR40593">
    <property type="entry name" value="PENICILLIN-BINDING PROTEIN ACTIVATOR LPOB"/>
    <property type="match status" value="1"/>
</dbReference>